<keyword evidence="4" id="KW-0150">Chloroplast</keyword>
<evidence type="ECO:0000256" key="7">
    <source>
        <dbReference type="ARBA" id="ARBA00023136"/>
    </source>
</evidence>
<comment type="caution">
    <text evidence="8">The sequence shown here is derived from an EMBL/GenBank/DDBJ whole genome shotgun (WGS) entry which is preliminary data.</text>
</comment>
<evidence type="ECO:0000313" key="8">
    <source>
        <dbReference type="EMBL" id="KAJ8534070.1"/>
    </source>
</evidence>
<dbReference type="PANTHER" id="PTHR46132">
    <property type="entry name" value="DIGALACTOSYLDIACYLGLYCEROL SYNTHASE 2, CHLOROPLASTIC"/>
    <property type="match status" value="1"/>
</dbReference>
<reference evidence="9" key="1">
    <citation type="journal article" date="2023" name="Proc. Natl. Acad. Sci. U.S.A.">
        <title>Genomic and structural basis for evolution of tropane alkaloid biosynthesis.</title>
        <authorList>
            <person name="Wanga Y.-J."/>
            <person name="Taina T."/>
            <person name="Yua J.-Y."/>
            <person name="Lia J."/>
            <person name="Xua B."/>
            <person name="Chenc J."/>
            <person name="D'Auriad J.C."/>
            <person name="Huanga J.-P."/>
            <person name="Huanga S.-X."/>
        </authorList>
    </citation>
    <scope>NUCLEOTIDE SEQUENCE [LARGE SCALE GENOMIC DNA]</scope>
    <source>
        <strain evidence="9">cv. KIB-2019</strain>
    </source>
</reference>
<comment type="subcellular location">
    <subcellularLocation>
        <location evidence="2">Membrane</location>
    </subcellularLocation>
    <subcellularLocation>
        <location evidence="1">Plastid</location>
        <location evidence="1">Chloroplast</location>
    </subcellularLocation>
</comment>
<dbReference type="PANTHER" id="PTHR46132:SF6">
    <property type="entry name" value="DIGALACTOSYLDIACYLGLYCEROL SYNTHASE 1, CHLOROPLASTIC"/>
    <property type="match status" value="1"/>
</dbReference>
<sequence length="145" mass="16452">MSFYPGKFSEERRSIIPAGDTSQFIFSRDASIGILEEPEHLDWYRHGKHWTDQFNHAVGIIDTNYLEYFKRENDGALQAFLVKHINNWIARAYCDKVLRLSAATQDLPKSLYRGRDDADDSLLGDVLCTAMAEALAMGKIGPPVE</sequence>
<evidence type="ECO:0000256" key="5">
    <source>
        <dbReference type="ARBA" id="ARBA00022640"/>
    </source>
</evidence>
<evidence type="ECO:0000256" key="2">
    <source>
        <dbReference type="ARBA" id="ARBA00004370"/>
    </source>
</evidence>
<keyword evidence="5" id="KW-0934">Plastid</keyword>
<gene>
    <name evidence="8" type="ORF">K7X08_007394</name>
</gene>
<comment type="similarity">
    <text evidence="3">Belongs to the glycosyltransferase group 1 family. Glycosyltransferase 4 subfamily.</text>
</comment>
<keyword evidence="7" id="KW-0472">Membrane</keyword>
<dbReference type="GO" id="GO:0046481">
    <property type="term" value="F:digalactosyldiacylglycerol synthase activity"/>
    <property type="evidence" value="ECO:0007669"/>
    <property type="project" value="InterPro"/>
</dbReference>
<dbReference type="OrthoDB" id="44480at2759"/>
<dbReference type="AlphaFoldDB" id="A0A9Q1LG41"/>
<keyword evidence="9" id="KW-1185">Reference proteome</keyword>
<organism evidence="8 9">
    <name type="scientific">Anisodus acutangulus</name>
    <dbReference type="NCBI Taxonomy" id="402998"/>
    <lineage>
        <taxon>Eukaryota</taxon>
        <taxon>Viridiplantae</taxon>
        <taxon>Streptophyta</taxon>
        <taxon>Embryophyta</taxon>
        <taxon>Tracheophyta</taxon>
        <taxon>Spermatophyta</taxon>
        <taxon>Magnoliopsida</taxon>
        <taxon>eudicotyledons</taxon>
        <taxon>Gunneridae</taxon>
        <taxon>Pentapetalae</taxon>
        <taxon>asterids</taxon>
        <taxon>lamiids</taxon>
        <taxon>Solanales</taxon>
        <taxon>Solanaceae</taxon>
        <taxon>Solanoideae</taxon>
        <taxon>Hyoscyameae</taxon>
        <taxon>Anisodus</taxon>
    </lineage>
</organism>
<keyword evidence="6" id="KW-0808">Transferase</keyword>
<protein>
    <submittedName>
        <fullName evidence="8">Uncharacterized protein</fullName>
    </submittedName>
</protein>
<proteinExistence type="inferred from homology"/>
<accession>A0A9Q1LG41</accession>
<dbReference type="GO" id="GO:0019375">
    <property type="term" value="P:galactolipid biosynthetic process"/>
    <property type="evidence" value="ECO:0007669"/>
    <property type="project" value="TreeGrafter"/>
</dbReference>
<evidence type="ECO:0000256" key="6">
    <source>
        <dbReference type="ARBA" id="ARBA00022679"/>
    </source>
</evidence>
<evidence type="ECO:0000256" key="4">
    <source>
        <dbReference type="ARBA" id="ARBA00022528"/>
    </source>
</evidence>
<name>A0A9Q1LG41_9SOLA</name>
<evidence type="ECO:0000256" key="1">
    <source>
        <dbReference type="ARBA" id="ARBA00004229"/>
    </source>
</evidence>
<evidence type="ECO:0000256" key="3">
    <source>
        <dbReference type="ARBA" id="ARBA00009481"/>
    </source>
</evidence>
<dbReference type="InterPro" id="IPR044525">
    <property type="entry name" value="DGDG1/2"/>
</dbReference>
<dbReference type="Proteomes" id="UP001152561">
    <property type="component" value="Unassembled WGS sequence"/>
</dbReference>
<dbReference type="EMBL" id="JAJAGQ010000019">
    <property type="protein sequence ID" value="KAJ8534070.1"/>
    <property type="molecule type" value="Genomic_DNA"/>
</dbReference>
<evidence type="ECO:0000313" key="9">
    <source>
        <dbReference type="Proteomes" id="UP001152561"/>
    </source>
</evidence>
<dbReference type="GO" id="GO:0009707">
    <property type="term" value="C:chloroplast outer membrane"/>
    <property type="evidence" value="ECO:0007669"/>
    <property type="project" value="TreeGrafter"/>
</dbReference>